<name>A0A4S8LB15_DENBC</name>
<feature type="region of interest" description="Disordered" evidence="1">
    <location>
        <begin position="143"/>
        <end position="179"/>
    </location>
</feature>
<dbReference type="Pfam" id="PF20414">
    <property type="entry name" value="DUF6698"/>
    <property type="match status" value="1"/>
</dbReference>
<feature type="region of interest" description="Disordered" evidence="1">
    <location>
        <begin position="478"/>
        <end position="612"/>
    </location>
</feature>
<protein>
    <submittedName>
        <fullName evidence="2">Uncharacterized protein</fullName>
    </submittedName>
</protein>
<feature type="compositionally biased region" description="Polar residues" evidence="1">
    <location>
        <begin position="493"/>
        <end position="505"/>
    </location>
</feature>
<evidence type="ECO:0000256" key="1">
    <source>
        <dbReference type="SAM" id="MobiDB-lite"/>
    </source>
</evidence>
<accession>A0A4S8LB15</accession>
<organism evidence="2 3">
    <name type="scientific">Dendrothele bispora (strain CBS 962.96)</name>
    <dbReference type="NCBI Taxonomy" id="1314807"/>
    <lineage>
        <taxon>Eukaryota</taxon>
        <taxon>Fungi</taxon>
        <taxon>Dikarya</taxon>
        <taxon>Basidiomycota</taxon>
        <taxon>Agaricomycotina</taxon>
        <taxon>Agaricomycetes</taxon>
        <taxon>Agaricomycetidae</taxon>
        <taxon>Agaricales</taxon>
        <taxon>Agaricales incertae sedis</taxon>
        <taxon>Dendrothele</taxon>
    </lineage>
</organism>
<evidence type="ECO:0000313" key="3">
    <source>
        <dbReference type="Proteomes" id="UP000297245"/>
    </source>
</evidence>
<feature type="compositionally biased region" description="Polar residues" evidence="1">
    <location>
        <begin position="547"/>
        <end position="559"/>
    </location>
</feature>
<feature type="compositionally biased region" description="Acidic residues" evidence="1">
    <location>
        <begin position="63"/>
        <end position="73"/>
    </location>
</feature>
<keyword evidence="3" id="KW-1185">Reference proteome</keyword>
<proteinExistence type="predicted"/>
<dbReference type="EMBL" id="ML179517">
    <property type="protein sequence ID" value="THU86022.1"/>
    <property type="molecule type" value="Genomic_DNA"/>
</dbReference>
<gene>
    <name evidence="2" type="ORF">K435DRAFT_805421</name>
</gene>
<dbReference type="Proteomes" id="UP000297245">
    <property type="component" value="Unassembled WGS sequence"/>
</dbReference>
<feature type="region of interest" description="Disordered" evidence="1">
    <location>
        <begin position="1"/>
        <end position="76"/>
    </location>
</feature>
<evidence type="ECO:0000313" key="2">
    <source>
        <dbReference type="EMBL" id="THU86022.1"/>
    </source>
</evidence>
<feature type="compositionally biased region" description="Polar residues" evidence="1">
    <location>
        <begin position="24"/>
        <end position="44"/>
    </location>
</feature>
<feature type="compositionally biased region" description="Acidic residues" evidence="1">
    <location>
        <begin position="161"/>
        <end position="173"/>
    </location>
</feature>
<reference evidence="2 3" key="1">
    <citation type="journal article" date="2019" name="Nat. Ecol. Evol.">
        <title>Megaphylogeny resolves global patterns of mushroom evolution.</title>
        <authorList>
            <person name="Varga T."/>
            <person name="Krizsan K."/>
            <person name="Foldi C."/>
            <person name="Dima B."/>
            <person name="Sanchez-Garcia M."/>
            <person name="Sanchez-Ramirez S."/>
            <person name="Szollosi G.J."/>
            <person name="Szarkandi J.G."/>
            <person name="Papp V."/>
            <person name="Albert L."/>
            <person name="Andreopoulos W."/>
            <person name="Angelini C."/>
            <person name="Antonin V."/>
            <person name="Barry K.W."/>
            <person name="Bougher N.L."/>
            <person name="Buchanan P."/>
            <person name="Buyck B."/>
            <person name="Bense V."/>
            <person name="Catcheside P."/>
            <person name="Chovatia M."/>
            <person name="Cooper J."/>
            <person name="Damon W."/>
            <person name="Desjardin D."/>
            <person name="Finy P."/>
            <person name="Geml J."/>
            <person name="Haridas S."/>
            <person name="Hughes K."/>
            <person name="Justo A."/>
            <person name="Karasinski D."/>
            <person name="Kautmanova I."/>
            <person name="Kiss B."/>
            <person name="Kocsube S."/>
            <person name="Kotiranta H."/>
            <person name="LaButti K.M."/>
            <person name="Lechner B.E."/>
            <person name="Liimatainen K."/>
            <person name="Lipzen A."/>
            <person name="Lukacs Z."/>
            <person name="Mihaltcheva S."/>
            <person name="Morgado L.N."/>
            <person name="Niskanen T."/>
            <person name="Noordeloos M.E."/>
            <person name="Ohm R.A."/>
            <person name="Ortiz-Santana B."/>
            <person name="Ovrebo C."/>
            <person name="Racz N."/>
            <person name="Riley R."/>
            <person name="Savchenko A."/>
            <person name="Shiryaev A."/>
            <person name="Soop K."/>
            <person name="Spirin V."/>
            <person name="Szebenyi C."/>
            <person name="Tomsovsky M."/>
            <person name="Tulloss R.E."/>
            <person name="Uehling J."/>
            <person name="Grigoriev I.V."/>
            <person name="Vagvolgyi C."/>
            <person name="Papp T."/>
            <person name="Martin F.M."/>
            <person name="Miettinen O."/>
            <person name="Hibbett D.S."/>
            <person name="Nagy L.G."/>
        </authorList>
    </citation>
    <scope>NUCLEOTIDE SEQUENCE [LARGE SCALE GENOMIC DNA]</scope>
    <source>
        <strain evidence="2 3">CBS 962.96</strain>
    </source>
</reference>
<dbReference type="InterPro" id="IPR046521">
    <property type="entry name" value="DUF6698"/>
</dbReference>
<dbReference type="AlphaFoldDB" id="A0A4S8LB15"/>
<sequence>MPDPKHQARPRCTQPISSARPPASNRSHGSNPQPQSHTRTNEPQSGRLPLKERQQTRMPSAPEPEDDNTEVGLDDQALIKRKKFDMFASAAKKEERSSKRAYKVLQPYLDIGKYFVRGIDMLSDVTAVINDGLGEETRQKKLTTLQARSAMRRSDMHGDDSDQGDDDEEDMTEKEERQRERHLADYSVIIKRYPFLKERLNECALYEDMETLDILLKVMRTGATEARRNDTKTLKSNIILWIPAIFENTLKSLNKDPDTFSWPKLTPSIMKSERGINNPQIAMLLLPWKHAHKFWIEAESNQDVKRIMQEIYDGDIPPLASDNIPAFLTLFEQYKPHQMLSGLLLGPLLVAAIKCLLTGPSSALEPKIFPTRAGNAKRLSIDTISAPLLQYTIAHVRFALSPIQSWQAKDGKFNLNTFYDWIGEFLNAAPEIWMRKTFKALNMEIFGDDNDDDNDNQPTSDSDLALLFQHCQDYVDSDEEVEPVNDADLRQPSPIQSTRNSSPSVNPRLAGSARQLRSADNHPRPTRNSPVQDNEGDVGDPDARASGASNSRQITPSDTDMQDHSGGEHPSVSEPMQHQDTMDGDESPIIRNTRKRGVKNQDPAPSKRNKRV</sequence>
<dbReference type="OrthoDB" id="3160134at2759"/>